<proteinExistence type="predicted"/>
<dbReference type="GO" id="GO:0008157">
    <property type="term" value="F:protein phosphatase 1 binding"/>
    <property type="evidence" value="ECO:0007669"/>
    <property type="project" value="TreeGrafter"/>
</dbReference>
<dbReference type="GO" id="GO:0005979">
    <property type="term" value="P:regulation of glycogen biosynthetic process"/>
    <property type="evidence" value="ECO:0007669"/>
    <property type="project" value="TreeGrafter"/>
</dbReference>
<organism evidence="3 4">
    <name type="scientific">Schizothecium vesticola</name>
    <dbReference type="NCBI Taxonomy" id="314040"/>
    <lineage>
        <taxon>Eukaryota</taxon>
        <taxon>Fungi</taxon>
        <taxon>Dikarya</taxon>
        <taxon>Ascomycota</taxon>
        <taxon>Pezizomycotina</taxon>
        <taxon>Sordariomycetes</taxon>
        <taxon>Sordariomycetidae</taxon>
        <taxon>Sordariales</taxon>
        <taxon>Schizotheciaceae</taxon>
        <taxon>Schizothecium</taxon>
    </lineage>
</organism>
<feature type="compositionally biased region" description="Polar residues" evidence="1">
    <location>
        <begin position="587"/>
        <end position="597"/>
    </location>
</feature>
<dbReference type="Gene3D" id="2.60.40.2440">
    <property type="entry name" value="Carbohydrate binding type-21 domain"/>
    <property type="match status" value="1"/>
</dbReference>
<feature type="compositionally biased region" description="Polar residues" evidence="1">
    <location>
        <begin position="655"/>
        <end position="670"/>
    </location>
</feature>
<evidence type="ECO:0000259" key="2">
    <source>
        <dbReference type="PROSITE" id="PS51159"/>
    </source>
</evidence>
<dbReference type="AlphaFoldDB" id="A0AA40BR46"/>
<dbReference type="PANTHER" id="PTHR12307">
    <property type="entry name" value="PROTEIN PHOSPHATASE 1 REGULATORY SUBUNIT"/>
    <property type="match status" value="1"/>
</dbReference>
<dbReference type="InterPro" id="IPR038175">
    <property type="entry name" value="CBM21_dom_sf"/>
</dbReference>
<accession>A0AA40BR46</accession>
<dbReference type="InterPro" id="IPR005036">
    <property type="entry name" value="CBM21_dom"/>
</dbReference>
<feature type="region of interest" description="Disordered" evidence="1">
    <location>
        <begin position="582"/>
        <end position="623"/>
    </location>
</feature>
<dbReference type="GO" id="GO:0000164">
    <property type="term" value="C:protein phosphatase type 1 complex"/>
    <property type="evidence" value="ECO:0007669"/>
    <property type="project" value="TreeGrafter"/>
</dbReference>
<dbReference type="PROSITE" id="PS51159">
    <property type="entry name" value="CBM21"/>
    <property type="match status" value="1"/>
</dbReference>
<dbReference type="Pfam" id="PF03370">
    <property type="entry name" value="CBM_21"/>
    <property type="match status" value="1"/>
</dbReference>
<feature type="region of interest" description="Disordered" evidence="1">
    <location>
        <begin position="1"/>
        <end position="116"/>
    </location>
</feature>
<feature type="region of interest" description="Disordered" evidence="1">
    <location>
        <begin position="727"/>
        <end position="791"/>
    </location>
</feature>
<comment type="caution">
    <text evidence="3">The sequence shown here is derived from an EMBL/GenBank/DDBJ whole genome shotgun (WGS) entry which is preliminary data.</text>
</comment>
<feature type="compositionally biased region" description="Polar residues" evidence="1">
    <location>
        <begin position="1"/>
        <end position="20"/>
    </location>
</feature>
<reference evidence="3" key="1">
    <citation type="submission" date="2023-06" db="EMBL/GenBank/DDBJ databases">
        <title>Genome-scale phylogeny and comparative genomics of the fungal order Sordariales.</title>
        <authorList>
            <consortium name="Lawrence Berkeley National Laboratory"/>
            <person name="Hensen N."/>
            <person name="Bonometti L."/>
            <person name="Westerberg I."/>
            <person name="Brannstrom I.O."/>
            <person name="Guillou S."/>
            <person name="Cros-Aarteil S."/>
            <person name="Calhoun S."/>
            <person name="Haridas S."/>
            <person name="Kuo A."/>
            <person name="Mondo S."/>
            <person name="Pangilinan J."/>
            <person name="Riley R."/>
            <person name="LaButti K."/>
            <person name="Andreopoulos B."/>
            <person name="Lipzen A."/>
            <person name="Chen C."/>
            <person name="Yanf M."/>
            <person name="Daum C."/>
            <person name="Ng V."/>
            <person name="Clum A."/>
            <person name="Steindorff A."/>
            <person name="Ohm R."/>
            <person name="Martin F."/>
            <person name="Silar P."/>
            <person name="Natvig D."/>
            <person name="Lalanne C."/>
            <person name="Gautier V."/>
            <person name="Ament-velasquez S.L."/>
            <person name="Kruys A."/>
            <person name="Hutchinson M.I."/>
            <person name="Powell A.J."/>
            <person name="Barry K."/>
            <person name="Miller A.N."/>
            <person name="Grigoriev I.V."/>
            <person name="Debuchy R."/>
            <person name="Gladieux P."/>
            <person name="Thoren M.H."/>
            <person name="Johannesson H."/>
        </authorList>
    </citation>
    <scope>NUCLEOTIDE SEQUENCE</scope>
    <source>
        <strain evidence="3">SMH3187-1</strain>
    </source>
</reference>
<feature type="region of interest" description="Disordered" evidence="1">
    <location>
        <begin position="136"/>
        <end position="157"/>
    </location>
</feature>
<dbReference type="EMBL" id="JAUKUD010000007">
    <property type="protein sequence ID" value="KAK0738869.1"/>
    <property type="molecule type" value="Genomic_DNA"/>
</dbReference>
<feature type="compositionally biased region" description="Polar residues" evidence="1">
    <location>
        <begin position="739"/>
        <end position="770"/>
    </location>
</feature>
<dbReference type="InterPro" id="IPR050782">
    <property type="entry name" value="PP1_regulatory_subunit_3"/>
</dbReference>
<dbReference type="GO" id="GO:2001069">
    <property type="term" value="F:glycogen binding"/>
    <property type="evidence" value="ECO:0007669"/>
    <property type="project" value="TreeGrafter"/>
</dbReference>
<sequence>MPYTPPSSRSPATSVPTSPDISRRPSFHHSPTSNARPALPRSASYMMKHRRTPSAPTAPRHHGEPSPESTSEDLHGMIANTTVRQSPPPVTGDRGMPNGAIISPPDSSSDDDELPEVRLQSRGRPVEPTLLHNAMIQIPQHRSSSPKTSGPRERQSSLTVDVLALPSQTNGQGMRHSLSDGSLVDLAVGGNRKISHSRSATEPQILLPLSSEVSLTGSSVTASDEETDDDIMRKPQMVRKKSGELVRPALRGSSRRRPCSVPGTPTFSKAVHFDSHLEHVRHFLQVDRPLAVSAGSSPAEAYESDTEYPFSGDDRSTARSPPFEWEIVMNNFPADTPSRKAQVVRLERVWLSTDQKSLTGSIAVANLAFQKQVTCRFTLDYWKTTSEVAAEYVCEILPAETPVRRDRFNFTIKLSDLANLESKTLYFCIRYNVNGQEHWDNNNGVNFQADFRKKHLPQNGKRPIGAASRPPNGLPKSNRRSNPSTAPRPKSMPVGSSEFGSVAKLTVDQSIEDYLGESEQGTTRLKGVKSSGSLPTDDLSTRLAAPSGRAFQGRYDFTASLTAALQTAKDQDDLYMKPHKRAVNPNVPATKSPNSSPVAGYSSMPVPGSESIPKTMPAPAKPAGSPTIATASYDEIINKFCFYGTKSGNRLDGADSTTKSPNGSHDSSYEGSPVQMVNYHHTHSGTQHHSLLNGSGGSYFQYPNVFVPVGASPSGSPMACFSPQQLASPLTGPSWGPSPVSQGTGRSSPVSSVNVLAQLNGKSSGQYRRQQTPERFPFASGEGHSATAIRG</sequence>
<evidence type="ECO:0000313" key="3">
    <source>
        <dbReference type="EMBL" id="KAK0738869.1"/>
    </source>
</evidence>
<evidence type="ECO:0000313" key="4">
    <source>
        <dbReference type="Proteomes" id="UP001172155"/>
    </source>
</evidence>
<feature type="region of interest" description="Disordered" evidence="1">
    <location>
        <begin position="516"/>
        <end position="541"/>
    </location>
</feature>
<feature type="region of interest" description="Disordered" evidence="1">
    <location>
        <begin position="652"/>
        <end position="672"/>
    </location>
</feature>
<protein>
    <submittedName>
        <fullName evidence="3">Phosphatase regulatory subunit-domain-containing protein</fullName>
    </submittedName>
</protein>
<dbReference type="Proteomes" id="UP001172155">
    <property type="component" value="Unassembled WGS sequence"/>
</dbReference>
<gene>
    <name evidence="3" type="ORF">B0T18DRAFT_475621</name>
</gene>
<feature type="domain" description="CBM21" evidence="2">
    <location>
        <begin position="336"/>
        <end position="450"/>
    </location>
</feature>
<evidence type="ECO:0000256" key="1">
    <source>
        <dbReference type="SAM" id="MobiDB-lite"/>
    </source>
</evidence>
<name>A0AA40BR46_9PEZI</name>
<feature type="region of interest" description="Disordered" evidence="1">
    <location>
        <begin position="456"/>
        <end position="499"/>
    </location>
</feature>
<dbReference type="PANTHER" id="PTHR12307:SF36">
    <property type="entry name" value="GLYCOGEN-BINDING SUBUNIT 76A"/>
    <property type="match status" value="1"/>
</dbReference>
<keyword evidence="4" id="KW-1185">Reference proteome</keyword>